<protein>
    <submittedName>
        <fullName evidence="1">Uncharacterized protein</fullName>
    </submittedName>
</protein>
<keyword evidence="2" id="KW-1185">Reference proteome</keyword>
<name>A0A8S0VEF0_OLEEU</name>
<evidence type="ECO:0000313" key="2">
    <source>
        <dbReference type="Proteomes" id="UP000594638"/>
    </source>
</evidence>
<dbReference type="Proteomes" id="UP000594638">
    <property type="component" value="Unassembled WGS sequence"/>
</dbReference>
<organism evidence="1 2">
    <name type="scientific">Olea europaea subsp. europaea</name>
    <dbReference type="NCBI Taxonomy" id="158383"/>
    <lineage>
        <taxon>Eukaryota</taxon>
        <taxon>Viridiplantae</taxon>
        <taxon>Streptophyta</taxon>
        <taxon>Embryophyta</taxon>
        <taxon>Tracheophyta</taxon>
        <taxon>Spermatophyta</taxon>
        <taxon>Magnoliopsida</taxon>
        <taxon>eudicotyledons</taxon>
        <taxon>Gunneridae</taxon>
        <taxon>Pentapetalae</taxon>
        <taxon>asterids</taxon>
        <taxon>lamiids</taxon>
        <taxon>Lamiales</taxon>
        <taxon>Oleaceae</taxon>
        <taxon>Oleeae</taxon>
        <taxon>Olea</taxon>
    </lineage>
</organism>
<evidence type="ECO:0000313" key="1">
    <source>
        <dbReference type="EMBL" id="CAA3028999.1"/>
    </source>
</evidence>
<proteinExistence type="predicted"/>
<dbReference type="AlphaFoldDB" id="A0A8S0VEF0"/>
<comment type="caution">
    <text evidence="1">The sequence shown here is derived from an EMBL/GenBank/DDBJ whole genome shotgun (WGS) entry which is preliminary data.</text>
</comment>
<sequence>MISIAFLLVFRGASRLVLPYRFLIIFRTFCANNLSSIAAFFEDMDGTTTTRLTTPTGICWCETKAFRRMVVGTYDTPEEAASQRKCSYKLTLLQLIPAQFNQIQCAEFFFFRS</sequence>
<dbReference type="Gramene" id="OE9A059360T1">
    <property type="protein sequence ID" value="OE9A059360C1"/>
    <property type="gene ID" value="OE9A059360"/>
</dbReference>
<reference evidence="1 2" key="1">
    <citation type="submission" date="2019-12" db="EMBL/GenBank/DDBJ databases">
        <authorList>
            <person name="Alioto T."/>
            <person name="Alioto T."/>
            <person name="Gomez Garrido J."/>
        </authorList>
    </citation>
    <scope>NUCLEOTIDE SEQUENCE [LARGE SCALE GENOMIC DNA]</scope>
</reference>
<accession>A0A8S0VEF0</accession>
<gene>
    <name evidence="1" type="ORF">OLEA9_A059360</name>
</gene>
<dbReference type="EMBL" id="CACTIH010009280">
    <property type="protein sequence ID" value="CAA3028999.1"/>
    <property type="molecule type" value="Genomic_DNA"/>
</dbReference>